<evidence type="ECO:0000313" key="2">
    <source>
        <dbReference type="Proteomes" id="UP001062846"/>
    </source>
</evidence>
<comment type="caution">
    <text evidence="1">The sequence shown here is derived from an EMBL/GenBank/DDBJ whole genome shotgun (WGS) entry which is preliminary data.</text>
</comment>
<dbReference type="EMBL" id="CM046389">
    <property type="protein sequence ID" value="KAI8568022.1"/>
    <property type="molecule type" value="Genomic_DNA"/>
</dbReference>
<proteinExistence type="predicted"/>
<evidence type="ECO:0000313" key="1">
    <source>
        <dbReference type="EMBL" id="KAI8568022.1"/>
    </source>
</evidence>
<accession>A0ACC0PSM3</accession>
<gene>
    <name evidence="1" type="ORF">RHMOL_Rhmol02G0166400</name>
</gene>
<reference evidence="1" key="1">
    <citation type="submission" date="2022-02" db="EMBL/GenBank/DDBJ databases">
        <title>Plant Genome Project.</title>
        <authorList>
            <person name="Zhang R.-G."/>
        </authorList>
    </citation>
    <scope>NUCLEOTIDE SEQUENCE</scope>
    <source>
        <strain evidence="1">AT1</strain>
    </source>
</reference>
<dbReference type="Proteomes" id="UP001062846">
    <property type="component" value="Chromosome 2"/>
</dbReference>
<keyword evidence="2" id="KW-1185">Reference proteome</keyword>
<name>A0ACC0PSM3_RHOML</name>
<sequence length="93" mass="11171">MVSMTSLCGRLYTISTNKREGNVHHLLRKVNKIALLLWYVNFYSFPTFFSYLVSIYRCPYEVWILAVVELFLVRVMEINFSFVHWAPNWVRCE</sequence>
<organism evidence="1 2">
    <name type="scientific">Rhododendron molle</name>
    <name type="common">Chinese azalea</name>
    <name type="synonym">Azalea mollis</name>
    <dbReference type="NCBI Taxonomy" id="49168"/>
    <lineage>
        <taxon>Eukaryota</taxon>
        <taxon>Viridiplantae</taxon>
        <taxon>Streptophyta</taxon>
        <taxon>Embryophyta</taxon>
        <taxon>Tracheophyta</taxon>
        <taxon>Spermatophyta</taxon>
        <taxon>Magnoliopsida</taxon>
        <taxon>eudicotyledons</taxon>
        <taxon>Gunneridae</taxon>
        <taxon>Pentapetalae</taxon>
        <taxon>asterids</taxon>
        <taxon>Ericales</taxon>
        <taxon>Ericaceae</taxon>
        <taxon>Ericoideae</taxon>
        <taxon>Rhodoreae</taxon>
        <taxon>Rhododendron</taxon>
    </lineage>
</organism>
<protein>
    <submittedName>
        <fullName evidence="1">Uncharacterized protein</fullName>
    </submittedName>
</protein>